<proteinExistence type="predicted"/>
<dbReference type="EMBL" id="RHHS01000027">
    <property type="protein sequence ID" value="RNB56878.1"/>
    <property type="molecule type" value="Genomic_DNA"/>
</dbReference>
<dbReference type="OrthoDB" id="3242676at2"/>
<dbReference type="Proteomes" id="UP000268829">
    <property type="component" value="Unassembled WGS sequence"/>
</dbReference>
<dbReference type="RefSeq" id="WP_122904842.1">
    <property type="nucleotide sequence ID" value="NZ_RHHS01000027.1"/>
</dbReference>
<sequence length="209" mass="23214">MFETEFDRQVATLVAKGYPDMLNLTETDFRKYVEPLKEKAAALATGGREATEGYAPFVLVVKSEWVDCGRAIQLVERQQKAGFSVMDDEDLRRFQPIAGIELPAGMVYLLFDIDTGRQTLNVTPNDALPRLLEQGRSPLTVEEGIALITHFPDLLRKNNGFSLLGSRCGDRRVTALWISQGKPKLGWCWAGNPHTWLGSASCQGRVGID</sequence>
<organism evidence="1 2">
    <name type="scientific">Brevibacillus gelatini</name>
    <dbReference type="NCBI Taxonomy" id="1655277"/>
    <lineage>
        <taxon>Bacteria</taxon>
        <taxon>Bacillati</taxon>
        <taxon>Bacillota</taxon>
        <taxon>Bacilli</taxon>
        <taxon>Bacillales</taxon>
        <taxon>Paenibacillaceae</taxon>
        <taxon>Brevibacillus</taxon>
    </lineage>
</organism>
<dbReference type="AlphaFoldDB" id="A0A3M8B0C5"/>
<name>A0A3M8B0C5_9BACL</name>
<reference evidence="1 2" key="1">
    <citation type="submission" date="2018-10" db="EMBL/GenBank/DDBJ databases">
        <title>Phylogenomics of Brevibacillus.</title>
        <authorList>
            <person name="Dunlap C."/>
        </authorList>
    </citation>
    <scope>NUCLEOTIDE SEQUENCE [LARGE SCALE GENOMIC DNA]</scope>
    <source>
        <strain evidence="1 2">DSM 100115</strain>
    </source>
</reference>
<evidence type="ECO:0000313" key="1">
    <source>
        <dbReference type="EMBL" id="RNB56878.1"/>
    </source>
</evidence>
<dbReference type="InterPro" id="IPR043755">
    <property type="entry name" value="DUF5701"/>
</dbReference>
<gene>
    <name evidence="1" type="ORF">EDM57_11170</name>
</gene>
<dbReference type="Pfam" id="PF18959">
    <property type="entry name" value="DUF5701"/>
    <property type="match status" value="1"/>
</dbReference>
<comment type="caution">
    <text evidence="1">The sequence shown here is derived from an EMBL/GenBank/DDBJ whole genome shotgun (WGS) entry which is preliminary data.</text>
</comment>
<keyword evidence="2" id="KW-1185">Reference proteome</keyword>
<evidence type="ECO:0000313" key="2">
    <source>
        <dbReference type="Proteomes" id="UP000268829"/>
    </source>
</evidence>
<accession>A0A3M8B0C5</accession>
<protein>
    <submittedName>
        <fullName evidence="1">Uncharacterized protein</fullName>
    </submittedName>
</protein>